<feature type="transmembrane region" description="Helical" evidence="6">
    <location>
        <begin position="278"/>
        <end position="300"/>
    </location>
</feature>
<gene>
    <name evidence="7" type="ORF">P879_07917</name>
</gene>
<protein>
    <recommendedName>
        <fullName evidence="9">Tetraspanin</fullName>
    </recommendedName>
</protein>
<feature type="transmembrane region" description="Helical" evidence="6">
    <location>
        <begin position="156"/>
        <end position="173"/>
    </location>
</feature>
<feature type="region of interest" description="Disordered" evidence="5">
    <location>
        <begin position="326"/>
        <end position="352"/>
    </location>
</feature>
<proteinExistence type="predicted"/>
<keyword evidence="4 6" id="KW-0472">Membrane</keyword>
<dbReference type="Pfam" id="PF00335">
    <property type="entry name" value="Tetraspanin"/>
    <property type="match status" value="1"/>
</dbReference>
<dbReference type="InterPro" id="IPR008952">
    <property type="entry name" value="Tetraspanin_EC2_sf"/>
</dbReference>
<comment type="subcellular location">
    <subcellularLocation>
        <location evidence="1">Membrane</location>
        <topology evidence="1">Multi-pass membrane protein</topology>
    </subcellularLocation>
</comment>
<evidence type="ECO:0000256" key="4">
    <source>
        <dbReference type="ARBA" id="ARBA00023136"/>
    </source>
</evidence>
<evidence type="ECO:0000256" key="3">
    <source>
        <dbReference type="ARBA" id="ARBA00022989"/>
    </source>
</evidence>
<reference evidence="7 8" key="1">
    <citation type="submission" date="2019-07" db="EMBL/GenBank/DDBJ databases">
        <title>Annotation for the trematode Paragonimus westermani.</title>
        <authorList>
            <person name="Choi Y.-J."/>
        </authorList>
    </citation>
    <scope>NUCLEOTIDE SEQUENCE [LARGE SCALE GENOMIC DNA]</scope>
    <source>
        <strain evidence="7">180907_Pwestermani</strain>
    </source>
</reference>
<keyword evidence="3 6" id="KW-1133">Transmembrane helix</keyword>
<keyword evidence="8" id="KW-1185">Reference proteome</keyword>
<evidence type="ECO:0008006" key="9">
    <source>
        <dbReference type="Google" id="ProtNLM"/>
    </source>
</evidence>
<evidence type="ECO:0000256" key="5">
    <source>
        <dbReference type="SAM" id="MobiDB-lite"/>
    </source>
</evidence>
<dbReference type="GO" id="GO:0016020">
    <property type="term" value="C:membrane"/>
    <property type="evidence" value="ECO:0007669"/>
    <property type="project" value="UniProtKB-SubCell"/>
</dbReference>
<evidence type="ECO:0000256" key="2">
    <source>
        <dbReference type="ARBA" id="ARBA00022692"/>
    </source>
</evidence>
<dbReference type="AlphaFoldDB" id="A0A8T0DKG9"/>
<feature type="transmembrane region" description="Helical" evidence="6">
    <location>
        <begin position="12"/>
        <end position="38"/>
    </location>
</feature>
<evidence type="ECO:0000256" key="6">
    <source>
        <dbReference type="SAM" id="Phobius"/>
    </source>
</evidence>
<name>A0A8T0DKG9_9TREM</name>
<keyword evidence="2 6" id="KW-0812">Transmembrane</keyword>
<dbReference type="Proteomes" id="UP000699462">
    <property type="component" value="Unassembled WGS sequence"/>
</dbReference>
<sequence length="352" mass="39316">MELTWLRRRLFILRMLHVCFIVTLLLAGLVGLVLFGYIVHQPMRTCPVIYAVYTTFWLCLGLSILQVVLSMLFHSWFLVSMCTSSKLIEQPGSVIAADVPTDCRTPRTILEAVGNPCTGSTRIMRPSTDTGSVLSNRGHTNISVTNIRSSQRCRPGLILGMVLVVMHVNYLHTRFPVDLRSVFIEAVRDFQTSMPTTSGQHNKALVCWDKLQLDFQCCGYTGYIDWFQPNISGSVPPSCICRACSNRRVSVMGHLVFAVGCEEHVKNSLATKLSATQFYLAITFGLIIITFLTDLVYTLFTAYVTLARSREDSYAAHLSSAIDLNPIQTGRSPKPDTSCTHCQSSTTERQIR</sequence>
<evidence type="ECO:0000256" key="1">
    <source>
        <dbReference type="ARBA" id="ARBA00004141"/>
    </source>
</evidence>
<evidence type="ECO:0000313" key="8">
    <source>
        <dbReference type="Proteomes" id="UP000699462"/>
    </source>
</evidence>
<accession>A0A8T0DKG9</accession>
<dbReference type="CDD" id="cd03127">
    <property type="entry name" value="tetraspanin_LEL"/>
    <property type="match status" value="1"/>
</dbReference>
<comment type="caution">
    <text evidence="7">The sequence shown here is derived from an EMBL/GenBank/DDBJ whole genome shotgun (WGS) entry which is preliminary data.</text>
</comment>
<dbReference type="Gene3D" id="1.10.1450.10">
    <property type="entry name" value="Tetraspanin"/>
    <property type="match status" value="1"/>
</dbReference>
<organism evidence="7 8">
    <name type="scientific">Paragonimus westermani</name>
    <dbReference type="NCBI Taxonomy" id="34504"/>
    <lineage>
        <taxon>Eukaryota</taxon>
        <taxon>Metazoa</taxon>
        <taxon>Spiralia</taxon>
        <taxon>Lophotrochozoa</taxon>
        <taxon>Platyhelminthes</taxon>
        <taxon>Trematoda</taxon>
        <taxon>Digenea</taxon>
        <taxon>Plagiorchiida</taxon>
        <taxon>Troglotremata</taxon>
        <taxon>Troglotrematidae</taxon>
        <taxon>Paragonimus</taxon>
    </lineage>
</organism>
<dbReference type="SUPFAM" id="SSF48652">
    <property type="entry name" value="Tetraspanin"/>
    <property type="match status" value="1"/>
</dbReference>
<dbReference type="OrthoDB" id="9972904at2759"/>
<dbReference type="EMBL" id="JTDF01002844">
    <property type="protein sequence ID" value="KAF8568375.1"/>
    <property type="molecule type" value="Genomic_DNA"/>
</dbReference>
<feature type="transmembrane region" description="Helical" evidence="6">
    <location>
        <begin position="50"/>
        <end position="79"/>
    </location>
</feature>
<evidence type="ECO:0000313" key="7">
    <source>
        <dbReference type="EMBL" id="KAF8568375.1"/>
    </source>
</evidence>
<dbReference type="InterPro" id="IPR018499">
    <property type="entry name" value="Tetraspanin/Peripherin"/>
</dbReference>